<evidence type="ECO:0000313" key="3">
    <source>
        <dbReference type="Proteomes" id="UP001189429"/>
    </source>
</evidence>
<dbReference type="EMBL" id="CAUYUJ010007081">
    <property type="protein sequence ID" value="CAK0819500.1"/>
    <property type="molecule type" value="Genomic_DNA"/>
</dbReference>
<reference evidence="2" key="1">
    <citation type="submission" date="2023-10" db="EMBL/GenBank/DDBJ databases">
        <authorList>
            <person name="Chen Y."/>
            <person name="Shah S."/>
            <person name="Dougan E. K."/>
            <person name="Thang M."/>
            <person name="Chan C."/>
        </authorList>
    </citation>
    <scope>NUCLEOTIDE SEQUENCE [LARGE SCALE GENOMIC DNA]</scope>
</reference>
<keyword evidence="1" id="KW-1133">Transmembrane helix</keyword>
<dbReference type="Proteomes" id="UP001189429">
    <property type="component" value="Unassembled WGS sequence"/>
</dbReference>
<evidence type="ECO:0000313" key="2">
    <source>
        <dbReference type="EMBL" id="CAK0819500.1"/>
    </source>
</evidence>
<keyword evidence="1" id="KW-0472">Membrane</keyword>
<evidence type="ECO:0000256" key="1">
    <source>
        <dbReference type="SAM" id="Phobius"/>
    </source>
</evidence>
<gene>
    <name evidence="2" type="ORF">PCOR1329_LOCUS21488</name>
</gene>
<sequence>MTVGWPLLGAYRLLKSALVSVLGLLVVTSPGTHESWLLSDSAHFYYLHILRVERFRQEVEEGAHRNAHLGCRSHAWDCFSYNCRLWGIVVSAMLVYFVMQLFFGIETAPALEDAGSLFSIAPALEDAGSLFSNDQV</sequence>
<comment type="caution">
    <text evidence="2">The sequence shown here is derived from an EMBL/GenBank/DDBJ whole genome shotgun (WGS) entry which is preliminary data.</text>
</comment>
<keyword evidence="1" id="KW-0812">Transmembrane</keyword>
<accession>A0ABN9RLD5</accession>
<protein>
    <submittedName>
        <fullName evidence="2">Uncharacterized protein</fullName>
    </submittedName>
</protein>
<name>A0ABN9RLD5_9DINO</name>
<feature type="transmembrane region" description="Helical" evidence="1">
    <location>
        <begin position="85"/>
        <end position="105"/>
    </location>
</feature>
<proteinExistence type="predicted"/>
<organism evidence="2 3">
    <name type="scientific">Prorocentrum cordatum</name>
    <dbReference type="NCBI Taxonomy" id="2364126"/>
    <lineage>
        <taxon>Eukaryota</taxon>
        <taxon>Sar</taxon>
        <taxon>Alveolata</taxon>
        <taxon>Dinophyceae</taxon>
        <taxon>Prorocentrales</taxon>
        <taxon>Prorocentraceae</taxon>
        <taxon>Prorocentrum</taxon>
    </lineage>
</organism>
<keyword evidence="3" id="KW-1185">Reference proteome</keyword>